<dbReference type="NCBIfam" id="TIGR01719">
    <property type="entry name" value="euk_UDPppase"/>
    <property type="match status" value="1"/>
</dbReference>
<dbReference type="PROSITE" id="PS01232">
    <property type="entry name" value="PNP_UDP_1"/>
    <property type="match status" value="1"/>
</dbReference>
<dbReference type="EC" id="2.4.2.3" evidence="4"/>
<protein>
    <recommendedName>
        <fullName evidence="4">Uridine phosphorylase</fullName>
        <ecNumber evidence="4">2.4.2.3</ecNumber>
    </recommendedName>
</protein>
<dbReference type="InterPro" id="IPR035994">
    <property type="entry name" value="Nucleoside_phosphorylase_sf"/>
</dbReference>
<evidence type="ECO:0000256" key="4">
    <source>
        <dbReference type="RuleBase" id="RU361131"/>
    </source>
</evidence>
<reference evidence="6 7" key="1">
    <citation type="submission" date="2023-09" db="EMBL/GenBank/DDBJ databases">
        <authorList>
            <person name="Wang M."/>
        </authorList>
    </citation>
    <scope>NUCLEOTIDE SEQUENCE [LARGE SCALE GENOMIC DNA]</scope>
    <source>
        <strain evidence="6">GT-2023</strain>
        <tissue evidence="6">Liver</tissue>
    </source>
</reference>
<dbReference type="Pfam" id="PF01048">
    <property type="entry name" value="PNP_UDP_1"/>
    <property type="match status" value="1"/>
</dbReference>
<comment type="pathway">
    <text evidence="4">Pyrimidine metabolism; UMP biosynthesis via salvage pathway; uracil from uridine (phosphorylase route): step 1/1.</text>
</comment>
<keyword evidence="3 4" id="KW-0808">Transferase</keyword>
<dbReference type="EMBL" id="JAYMGO010000009">
    <property type="protein sequence ID" value="KAL1268418.1"/>
    <property type="molecule type" value="Genomic_DNA"/>
</dbReference>
<evidence type="ECO:0000256" key="3">
    <source>
        <dbReference type="ARBA" id="ARBA00022679"/>
    </source>
</evidence>
<name>A0ABR3MUV3_9TELE</name>
<keyword evidence="2 4" id="KW-0328">Glycosyltransferase</keyword>
<evidence type="ECO:0000256" key="1">
    <source>
        <dbReference type="ARBA" id="ARBA00010456"/>
    </source>
</evidence>
<comment type="catalytic activity">
    <reaction evidence="4">
        <text>uridine + phosphate = alpha-D-ribose 1-phosphate + uracil</text>
        <dbReference type="Rhea" id="RHEA:24388"/>
        <dbReference type="ChEBI" id="CHEBI:16704"/>
        <dbReference type="ChEBI" id="CHEBI:17568"/>
        <dbReference type="ChEBI" id="CHEBI:43474"/>
        <dbReference type="ChEBI" id="CHEBI:57720"/>
        <dbReference type="EC" id="2.4.2.3"/>
    </reaction>
</comment>
<dbReference type="Gene3D" id="3.40.50.1580">
    <property type="entry name" value="Nucleoside phosphorylase domain"/>
    <property type="match status" value="1"/>
</dbReference>
<dbReference type="Proteomes" id="UP001558613">
    <property type="component" value="Unassembled WGS sequence"/>
</dbReference>
<proteinExistence type="inferred from homology"/>
<organism evidence="6 7">
    <name type="scientific">Cirrhinus molitorella</name>
    <name type="common">mud carp</name>
    <dbReference type="NCBI Taxonomy" id="172907"/>
    <lineage>
        <taxon>Eukaryota</taxon>
        <taxon>Metazoa</taxon>
        <taxon>Chordata</taxon>
        <taxon>Craniata</taxon>
        <taxon>Vertebrata</taxon>
        <taxon>Euteleostomi</taxon>
        <taxon>Actinopterygii</taxon>
        <taxon>Neopterygii</taxon>
        <taxon>Teleostei</taxon>
        <taxon>Ostariophysi</taxon>
        <taxon>Cypriniformes</taxon>
        <taxon>Cyprinidae</taxon>
        <taxon>Labeoninae</taxon>
        <taxon>Labeonini</taxon>
        <taxon>Cirrhinus</taxon>
    </lineage>
</organism>
<dbReference type="InterPro" id="IPR018016">
    <property type="entry name" value="Nucleoside_phosphorylase_CS"/>
</dbReference>
<feature type="domain" description="Nucleoside phosphorylase" evidence="5">
    <location>
        <begin position="111"/>
        <end position="360"/>
    </location>
</feature>
<sequence length="368" mass="40805">MGSETPNTTTHVPNLGPDDTKIYIVKGQKLVVEKSKGLGISLKSTVSARLTRTAIMAPILLNSMGNEHSDYIQQVEYVKNPHLDSMEEDILYHFNLGTKTHDLPQMFGDVKFVCVGGSPNRMRSFAQFIHEQLELPGNTADIRDICEGTDRYSMYKVGPVLSISHGMGVPSISIMLHELIKLLYHARSRDVIIFRIGTSGGVGLPAGTVVITDKAVDSFFRPQFEQVVLGKVIIRSTELDKDVAQELLQYSSELPNIPTVIGNTMCTHDFYEGQGRLDGALCSFSTEEKLDYLRKASEAGVRNIEMESTVFAAMCRVCNLKAAVVCVTLLNRFDGDQISTPHDVLLEYQQRPQCLVAHFIKKHLGLIS</sequence>
<gene>
    <name evidence="6" type="ORF">QQF64_033781</name>
</gene>
<dbReference type="PANTHER" id="PTHR43691:SF8">
    <property type="entry name" value="URIDINE PHOSPHORYLASE 2"/>
    <property type="match status" value="1"/>
</dbReference>
<dbReference type="PANTHER" id="PTHR43691">
    <property type="entry name" value="URIDINE PHOSPHORYLASE"/>
    <property type="match status" value="1"/>
</dbReference>
<dbReference type="InterPro" id="IPR010059">
    <property type="entry name" value="Uridine_phosphorylase_euk"/>
</dbReference>
<dbReference type="InterPro" id="IPR000845">
    <property type="entry name" value="Nucleoside_phosphorylase_d"/>
</dbReference>
<comment type="caution">
    <text evidence="6">The sequence shown here is derived from an EMBL/GenBank/DDBJ whole genome shotgun (WGS) entry which is preliminary data.</text>
</comment>
<comment type="similarity">
    <text evidence="1 4">Belongs to the PNP/UDP phosphorylase family.</text>
</comment>
<dbReference type="SUPFAM" id="SSF53167">
    <property type="entry name" value="Purine and uridine phosphorylases"/>
    <property type="match status" value="1"/>
</dbReference>
<dbReference type="CDD" id="cd17763">
    <property type="entry name" value="UP_hUPP-like"/>
    <property type="match status" value="1"/>
</dbReference>
<evidence type="ECO:0000313" key="6">
    <source>
        <dbReference type="EMBL" id="KAL1268418.1"/>
    </source>
</evidence>
<evidence type="ECO:0000313" key="7">
    <source>
        <dbReference type="Proteomes" id="UP001558613"/>
    </source>
</evidence>
<comment type="function">
    <text evidence="4">Catalyzes the reversible phosphorylytic cleavage of uridine to uracil and ribose-1-phosphate which can then be utilized as carbon and energy sources or in the rescue of pyrimidine bases for nucleotide synthesis. Shows broad substrate specificity and can also accept deoxyuridine and other analogous compounds.</text>
</comment>
<keyword evidence="7" id="KW-1185">Reference proteome</keyword>
<accession>A0ABR3MUV3</accession>
<evidence type="ECO:0000259" key="5">
    <source>
        <dbReference type="Pfam" id="PF01048"/>
    </source>
</evidence>
<evidence type="ECO:0000256" key="2">
    <source>
        <dbReference type="ARBA" id="ARBA00022676"/>
    </source>
</evidence>